<protein>
    <submittedName>
        <fullName evidence="1">Nucleic acid-binding protein, contains PIN domain protein</fullName>
    </submittedName>
</protein>
<dbReference type="AlphaFoldDB" id="A0A0M4TWG2"/>
<dbReference type="RefSeq" id="WP_062295189.1">
    <property type="nucleotide sequence ID" value="NZ_CP012036.1"/>
</dbReference>
<gene>
    <name evidence="1" type="ORF">ACX27_20285</name>
</gene>
<dbReference type="SUPFAM" id="SSF88723">
    <property type="entry name" value="PIN domain-like"/>
    <property type="match status" value="1"/>
</dbReference>
<evidence type="ECO:0000313" key="1">
    <source>
        <dbReference type="EMBL" id="ALF54644.1"/>
    </source>
</evidence>
<accession>A0A0M4TWG2</accession>
<dbReference type="PATRIC" id="fig|224013.5.peg.4855"/>
<proteinExistence type="predicted"/>
<dbReference type="KEGG" id="npz:ACX27_20285"/>
<dbReference type="OrthoDB" id="574223at2"/>
<dbReference type="CDD" id="cd09881">
    <property type="entry name" value="PIN_VapC4-5_FitB-like"/>
    <property type="match status" value="1"/>
</dbReference>
<dbReference type="STRING" id="224013.ACX27_20285"/>
<evidence type="ECO:0000313" key="2">
    <source>
        <dbReference type="Proteomes" id="UP000062645"/>
    </source>
</evidence>
<reference evidence="1 2" key="2">
    <citation type="journal article" date="2016" name="Genome Announc.">
        <title>Draft Genome Sequence of the N2-Fixing Cyanobacterium Nostoc piscinale CENA21, Isolated from the Brazilian Amazon Floodplain.</title>
        <authorList>
            <person name="Leao T."/>
            <person name="Guimaraes P.I."/>
            <person name="de Melo A.G."/>
            <person name="Ramos R.T."/>
            <person name="Leao P.N."/>
            <person name="Silva A."/>
            <person name="Fiore M.F."/>
            <person name="Schneider M.P."/>
        </authorList>
    </citation>
    <scope>NUCLEOTIDE SEQUENCE [LARGE SCALE GENOMIC DNA]</scope>
    <source>
        <strain evidence="1 2">CENA21</strain>
    </source>
</reference>
<keyword evidence="2" id="KW-1185">Reference proteome</keyword>
<dbReference type="Gene3D" id="3.40.50.1010">
    <property type="entry name" value="5'-nuclease"/>
    <property type="match status" value="1"/>
</dbReference>
<name>A0A0M4TWG2_9NOSO</name>
<dbReference type="EMBL" id="CP012036">
    <property type="protein sequence ID" value="ALF54644.1"/>
    <property type="molecule type" value="Genomic_DNA"/>
</dbReference>
<sequence>MSLWILDTDSVSLFQNGHPQISKRISQVSSADVAVTIITFEEQVRGRFNVIRQTDSVDKLVIAYARLQATYNYFHSIQLISFTQAAANYYTQFLQQKVRIGTQDLRIVAIVIANNAILVTRNQRDFCRVPGLRFEDWTLEN</sequence>
<reference evidence="2" key="1">
    <citation type="submission" date="2015-07" db="EMBL/GenBank/DDBJ databases">
        <title>Genome Of Nitrogen-Fixing Cyanobacterium Nostoc piscinale CENA21 From Solimoes/Amazon River Floodplain Sediments And Comparative Genomics To Uncover Biosynthetic Natural Products Potential.</title>
        <authorList>
            <person name="Leao T.F."/>
            <person name="Leao P.N."/>
            <person name="Guimaraes P.I."/>
            <person name="de Melo A.G.C."/>
            <person name="Ramos R.T.J."/>
            <person name="Silva A."/>
            <person name="Fiore M.F."/>
            <person name="Schneider M.P.C."/>
        </authorList>
    </citation>
    <scope>NUCLEOTIDE SEQUENCE [LARGE SCALE GENOMIC DNA]</scope>
    <source>
        <strain evidence="2">CENA21</strain>
    </source>
</reference>
<organism evidence="1 2">
    <name type="scientific">Nostoc piscinale CENA21</name>
    <dbReference type="NCBI Taxonomy" id="224013"/>
    <lineage>
        <taxon>Bacteria</taxon>
        <taxon>Bacillati</taxon>
        <taxon>Cyanobacteriota</taxon>
        <taxon>Cyanophyceae</taxon>
        <taxon>Nostocales</taxon>
        <taxon>Nostocaceae</taxon>
        <taxon>Nostoc</taxon>
    </lineage>
</organism>
<dbReference type="Proteomes" id="UP000062645">
    <property type="component" value="Chromosome"/>
</dbReference>
<dbReference type="InterPro" id="IPR029060">
    <property type="entry name" value="PIN-like_dom_sf"/>
</dbReference>